<dbReference type="AlphaFoldDB" id="D7U422"/>
<reference evidence="2" key="1">
    <citation type="journal article" date="2007" name="Nature">
        <title>The grapevine genome sequence suggests ancestral hexaploidization in major angiosperm phyla.</title>
        <authorList>
            <consortium name="The French-Italian Public Consortium for Grapevine Genome Characterization."/>
            <person name="Jaillon O."/>
            <person name="Aury J.-M."/>
            <person name="Noel B."/>
            <person name="Policriti A."/>
            <person name="Clepet C."/>
            <person name="Casagrande A."/>
            <person name="Choisne N."/>
            <person name="Aubourg S."/>
            <person name="Vitulo N."/>
            <person name="Jubin C."/>
            <person name="Vezzi A."/>
            <person name="Legeai F."/>
            <person name="Hugueney P."/>
            <person name="Dasilva C."/>
            <person name="Horner D."/>
            <person name="Mica E."/>
            <person name="Jublot D."/>
            <person name="Poulain J."/>
            <person name="Bruyere C."/>
            <person name="Billault A."/>
            <person name="Segurens B."/>
            <person name="Gouyvenoux M."/>
            <person name="Ugarte E."/>
            <person name="Cattonaro F."/>
            <person name="Anthouard V."/>
            <person name="Vico V."/>
            <person name="Del Fabbro C."/>
            <person name="Alaux M."/>
            <person name="Di Gaspero G."/>
            <person name="Dumas V."/>
            <person name="Felice N."/>
            <person name="Paillard S."/>
            <person name="Juman I."/>
            <person name="Moroldo M."/>
            <person name="Scalabrin S."/>
            <person name="Canaguier A."/>
            <person name="Le Clainche I."/>
            <person name="Malacrida G."/>
            <person name="Durand E."/>
            <person name="Pesole G."/>
            <person name="Laucou V."/>
            <person name="Chatelet P."/>
            <person name="Merdinoglu D."/>
            <person name="Delledonne M."/>
            <person name="Pezzotti M."/>
            <person name="Lecharny A."/>
            <person name="Scarpelli C."/>
            <person name="Artiguenave F."/>
            <person name="Pe M.E."/>
            <person name="Valle G."/>
            <person name="Morgante M."/>
            <person name="Caboche M."/>
            <person name="Adam-Blondon A.-F."/>
            <person name="Weissenbach J."/>
            <person name="Quetier F."/>
            <person name="Wincker P."/>
        </authorList>
    </citation>
    <scope>NUCLEOTIDE SEQUENCE [LARGE SCALE GENOMIC DNA]</scope>
    <source>
        <strain evidence="2">cv. Pinot noir / PN40024</strain>
    </source>
</reference>
<name>D7U422_VITVI</name>
<keyword evidence="2" id="KW-1185">Reference proteome</keyword>
<dbReference type="PaxDb" id="29760-VIT_04s0044g00590.t01"/>
<dbReference type="EMBL" id="FN596506">
    <property type="protein sequence ID" value="CBI37598.3"/>
    <property type="molecule type" value="Genomic_DNA"/>
</dbReference>
<evidence type="ECO:0000313" key="2">
    <source>
        <dbReference type="Proteomes" id="UP000009183"/>
    </source>
</evidence>
<sequence>MIRYNRGWARRGGFQGFSVVDSYKNNGGLGTLTKALREPSSMPNMDCVFDCCRTLLKRSKNESISASTETGIVARILVNCYNYLHFPCCSKAL</sequence>
<evidence type="ECO:0000313" key="1">
    <source>
        <dbReference type="EMBL" id="CBI37598.3"/>
    </source>
</evidence>
<protein>
    <submittedName>
        <fullName evidence="1">Uncharacterized protein</fullName>
    </submittedName>
</protein>
<gene>
    <name evidence="1" type="ordered locus">VIT_04s0044g00590</name>
</gene>
<dbReference type="Proteomes" id="UP000009183">
    <property type="component" value="Chromosome 4"/>
</dbReference>
<accession>D7U422</accession>
<dbReference type="HOGENOM" id="CLU_2404028_0_0_1"/>
<organism evidence="1 2">
    <name type="scientific">Vitis vinifera</name>
    <name type="common">Grape</name>
    <dbReference type="NCBI Taxonomy" id="29760"/>
    <lineage>
        <taxon>Eukaryota</taxon>
        <taxon>Viridiplantae</taxon>
        <taxon>Streptophyta</taxon>
        <taxon>Embryophyta</taxon>
        <taxon>Tracheophyta</taxon>
        <taxon>Spermatophyta</taxon>
        <taxon>Magnoliopsida</taxon>
        <taxon>eudicotyledons</taxon>
        <taxon>Gunneridae</taxon>
        <taxon>Pentapetalae</taxon>
        <taxon>rosids</taxon>
        <taxon>Vitales</taxon>
        <taxon>Vitaceae</taxon>
        <taxon>Viteae</taxon>
        <taxon>Vitis</taxon>
    </lineage>
</organism>
<proteinExistence type="predicted"/>
<dbReference type="InParanoid" id="D7U422"/>